<dbReference type="PANTHER" id="PTHR23517:SF15">
    <property type="entry name" value="PROTON-DEPENDENT OLIGOPEPTIDE FAMILY TRANSPORT PROTEIN"/>
    <property type="match status" value="1"/>
</dbReference>
<evidence type="ECO:0000313" key="10">
    <source>
        <dbReference type="EMBL" id="AIT09143.1"/>
    </source>
</evidence>
<keyword evidence="7 8" id="KW-0472">Membrane</keyword>
<dbReference type="InterPro" id="IPR020846">
    <property type="entry name" value="MFS_dom"/>
</dbReference>
<keyword evidence="3" id="KW-1003">Cell membrane</keyword>
<keyword evidence="5" id="KW-0653">Protein transport</keyword>
<dbReference type="PANTHER" id="PTHR23517">
    <property type="entry name" value="RESISTANCE PROTEIN MDTM, PUTATIVE-RELATED-RELATED"/>
    <property type="match status" value="1"/>
</dbReference>
<feature type="transmembrane region" description="Helical" evidence="8">
    <location>
        <begin position="101"/>
        <end position="120"/>
    </location>
</feature>
<dbReference type="Proteomes" id="UP000029672">
    <property type="component" value="Chromosome"/>
</dbReference>
<dbReference type="InterPro" id="IPR036259">
    <property type="entry name" value="MFS_trans_sf"/>
</dbReference>
<dbReference type="InterPro" id="IPR000109">
    <property type="entry name" value="POT_fam"/>
</dbReference>
<feature type="transmembrane region" description="Helical" evidence="8">
    <location>
        <begin position="269"/>
        <end position="296"/>
    </location>
</feature>
<evidence type="ECO:0000313" key="11">
    <source>
        <dbReference type="Proteomes" id="UP000029672"/>
    </source>
</evidence>
<dbReference type="STRING" id="1547445.LO80_03610"/>
<evidence type="ECO:0000256" key="8">
    <source>
        <dbReference type="SAM" id="Phobius"/>
    </source>
</evidence>
<dbReference type="EMBL" id="CP009574">
    <property type="protein sequence ID" value="AIT09143.1"/>
    <property type="molecule type" value="Genomic_DNA"/>
</dbReference>
<dbReference type="HOGENOM" id="CLU_004790_0_2_6"/>
<gene>
    <name evidence="10" type="ORF">LO80_03610</name>
</gene>
<dbReference type="RefSeq" id="WP_040008636.1">
    <property type="nucleotide sequence ID" value="NZ_CP009574.1"/>
</dbReference>
<dbReference type="InterPro" id="IPR005279">
    <property type="entry name" value="Dipep/tripep_permease"/>
</dbReference>
<proteinExistence type="predicted"/>
<accession>A0A097ENK1</accession>
<feature type="transmembrane region" description="Helical" evidence="8">
    <location>
        <begin position="77"/>
        <end position="95"/>
    </location>
</feature>
<feature type="transmembrane region" description="Helical" evidence="8">
    <location>
        <begin position="46"/>
        <end position="68"/>
    </location>
</feature>
<feature type="domain" description="Major facilitator superfamily (MFS) profile" evidence="9">
    <location>
        <begin position="9"/>
        <end position="488"/>
    </location>
</feature>
<evidence type="ECO:0000256" key="4">
    <source>
        <dbReference type="ARBA" id="ARBA00022692"/>
    </source>
</evidence>
<feature type="transmembrane region" description="Helical" evidence="8">
    <location>
        <begin position="140"/>
        <end position="160"/>
    </location>
</feature>
<keyword evidence="4 8" id="KW-0812">Transmembrane</keyword>
<dbReference type="Gene3D" id="1.20.1250.20">
    <property type="entry name" value="MFS general substrate transporter like domains"/>
    <property type="match status" value="1"/>
</dbReference>
<evidence type="ECO:0000256" key="5">
    <source>
        <dbReference type="ARBA" id="ARBA00022856"/>
    </source>
</evidence>
<feature type="transmembrane region" description="Helical" evidence="8">
    <location>
        <begin position="166"/>
        <end position="186"/>
    </location>
</feature>
<protein>
    <submittedName>
        <fullName evidence="10">Major facilitator transporter</fullName>
    </submittedName>
</protein>
<dbReference type="InterPro" id="IPR050171">
    <property type="entry name" value="MFS_Transporters"/>
</dbReference>
<feature type="transmembrane region" description="Helical" evidence="8">
    <location>
        <begin position="12"/>
        <end position="34"/>
    </location>
</feature>
<keyword evidence="6 8" id="KW-1133">Transmembrane helix</keyword>
<evidence type="ECO:0000256" key="2">
    <source>
        <dbReference type="ARBA" id="ARBA00022448"/>
    </source>
</evidence>
<dbReference type="NCBIfam" id="TIGR00924">
    <property type="entry name" value="yjdL_sub1_fam"/>
    <property type="match status" value="1"/>
</dbReference>
<sequence length="491" mass="54266">MKHLKHPKGLKFLFFAEMWERFSFYGLSAILVLYMTEHLNFTDANAAIVFGSYVTYLYITTAIGGILADRVIGYRRCVLLGGSTIMMGHIILSTADASNVTLFLGLGCISSGTGFFKANVSTMVGRLYDKKEALRNSGFAYFYAGINLGSALATFIVGLVGEKIGWHYAFSLAAFGMAAGLICFEIGKKHFPTSCDMPNYELMHKRIFLGINVWWAIIICIAISACVFAYLISHPAKSMLVISFSGAVLFIYLAMLWRSLHQSQKTNIAILLILSIFMLFYWSLSNQTLISIPIFIKNNIDLNMYSCHLPIASVIGCDLPVTTIMSGQLLLLFIITPFFGLLWQRLSERNKEPSDGLKFVFSLVFLGLSFLFLSMAASIAAQVGKAHVIWLILCYLMLVFGELCISPVGLALVTRLAPEHLKSTMMGVWWTISAYAGFFGGVISSHITVTENTPASSFAGSYFKLFIAAIVMAIILFVLVPILKKLTKSEV</sequence>
<organism evidence="10 11">
    <name type="scientific">Candidatus Francisella endociliophora</name>
    <dbReference type="NCBI Taxonomy" id="653937"/>
    <lineage>
        <taxon>Bacteria</taxon>
        <taxon>Pseudomonadati</taxon>
        <taxon>Pseudomonadota</taxon>
        <taxon>Gammaproteobacteria</taxon>
        <taxon>Thiotrichales</taxon>
        <taxon>Francisellaceae</taxon>
        <taxon>Francisella</taxon>
    </lineage>
</organism>
<keyword evidence="2" id="KW-0813">Transport</keyword>
<evidence type="ECO:0000259" key="9">
    <source>
        <dbReference type="PROSITE" id="PS50850"/>
    </source>
</evidence>
<dbReference type="SUPFAM" id="SSF103473">
    <property type="entry name" value="MFS general substrate transporter"/>
    <property type="match status" value="1"/>
</dbReference>
<feature type="transmembrane region" description="Helical" evidence="8">
    <location>
        <begin position="207"/>
        <end position="232"/>
    </location>
</feature>
<dbReference type="GO" id="GO:0015833">
    <property type="term" value="P:peptide transport"/>
    <property type="evidence" value="ECO:0007669"/>
    <property type="project" value="UniProtKB-KW"/>
</dbReference>
<dbReference type="CDD" id="cd17346">
    <property type="entry name" value="MFS_DtpA_like"/>
    <property type="match status" value="1"/>
</dbReference>
<feature type="transmembrane region" description="Helical" evidence="8">
    <location>
        <begin position="426"/>
        <end position="449"/>
    </location>
</feature>
<feature type="transmembrane region" description="Helical" evidence="8">
    <location>
        <begin position="387"/>
        <end position="414"/>
    </location>
</feature>
<feature type="transmembrane region" description="Helical" evidence="8">
    <location>
        <begin position="461"/>
        <end position="483"/>
    </location>
</feature>
<dbReference type="Pfam" id="PF00854">
    <property type="entry name" value="PTR2"/>
    <property type="match status" value="1"/>
</dbReference>
<feature type="transmembrane region" description="Helical" evidence="8">
    <location>
        <begin position="238"/>
        <end position="257"/>
    </location>
</feature>
<evidence type="ECO:0000256" key="7">
    <source>
        <dbReference type="ARBA" id="ARBA00023136"/>
    </source>
</evidence>
<keyword evidence="11" id="KW-1185">Reference proteome</keyword>
<evidence type="ECO:0000256" key="3">
    <source>
        <dbReference type="ARBA" id="ARBA00022475"/>
    </source>
</evidence>
<dbReference type="PROSITE" id="PS50850">
    <property type="entry name" value="MFS"/>
    <property type="match status" value="1"/>
</dbReference>
<dbReference type="GO" id="GO:0005886">
    <property type="term" value="C:plasma membrane"/>
    <property type="evidence" value="ECO:0007669"/>
    <property type="project" value="UniProtKB-SubCell"/>
</dbReference>
<comment type="subcellular location">
    <subcellularLocation>
        <location evidence="1">Cell membrane</location>
        <topology evidence="1">Multi-pass membrane protein</topology>
    </subcellularLocation>
</comment>
<keyword evidence="5" id="KW-0571">Peptide transport</keyword>
<dbReference type="OrthoDB" id="9772725at2"/>
<dbReference type="KEGG" id="frf:LO80_03610"/>
<dbReference type="eggNOG" id="COG3104">
    <property type="taxonomic scope" value="Bacteria"/>
</dbReference>
<dbReference type="AlphaFoldDB" id="A0A097ENK1"/>
<feature type="transmembrane region" description="Helical" evidence="8">
    <location>
        <begin position="329"/>
        <end position="347"/>
    </location>
</feature>
<reference evidence="10 11" key="1">
    <citation type="submission" date="2014-10" db="EMBL/GenBank/DDBJ databases">
        <title>Whole genome sequence of Francisella endociliophora strain FSC1006, isolated from a laboratory culture of the marine ciliate Euplotes raikovi.</title>
        <authorList>
            <person name="Granberg M."/>
            <person name="Backman S."/>
            <person name="Lundmark E."/>
            <person name="Nilsson E."/>
            <person name="Karlsson E."/>
            <person name="Thelaus J."/>
            <person name="Ohrman C."/>
            <person name="Larkeryd A."/>
            <person name="Stenberg P."/>
        </authorList>
    </citation>
    <scope>NUCLEOTIDE SEQUENCE [LARGE SCALE GENOMIC DNA]</scope>
    <source>
        <strain evidence="10 11">FSC1006</strain>
    </source>
</reference>
<evidence type="ECO:0000256" key="1">
    <source>
        <dbReference type="ARBA" id="ARBA00004651"/>
    </source>
</evidence>
<evidence type="ECO:0000256" key="6">
    <source>
        <dbReference type="ARBA" id="ARBA00022989"/>
    </source>
</evidence>
<feature type="transmembrane region" description="Helical" evidence="8">
    <location>
        <begin position="359"/>
        <end position="381"/>
    </location>
</feature>
<dbReference type="GO" id="GO:1904680">
    <property type="term" value="F:peptide transmembrane transporter activity"/>
    <property type="evidence" value="ECO:0007669"/>
    <property type="project" value="InterPro"/>
</dbReference>
<name>A0A097ENK1_9GAMM</name>